<dbReference type="EMBL" id="BRXW01000557">
    <property type="protein sequence ID" value="GMH66061.1"/>
    <property type="molecule type" value="Genomic_DNA"/>
</dbReference>
<accession>A0A9W7A8H2</accession>
<dbReference type="AlphaFoldDB" id="A0A9W7A8H2"/>
<evidence type="ECO:0000256" key="1">
    <source>
        <dbReference type="SAM" id="MobiDB-lite"/>
    </source>
</evidence>
<name>A0A9W7A8H2_9STRA</name>
<protein>
    <submittedName>
        <fullName evidence="2">Uncharacterized protein</fullName>
    </submittedName>
</protein>
<keyword evidence="3" id="KW-1185">Reference proteome</keyword>
<proteinExistence type="predicted"/>
<organism evidence="2 3">
    <name type="scientific">Triparma laevis f. longispina</name>
    <dbReference type="NCBI Taxonomy" id="1714387"/>
    <lineage>
        <taxon>Eukaryota</taxon>
        <taxon>Sar</taxon>
        <taxon>Stramenopiles</taxon>
        <taxon>Ochrophyta</taxon>
        <taxon>Bolidophyceae</taxon>
        <taxon>Parmales</taxon>
        <taxon>Triparmaceae</taxon>
        <taxon>Triparma</taxon>
    </lineage>
</organism>
<sequence length="625" mass="70703">MSSTRSSKRQKLANDLHKANWSSRLLALFDSDVGVDVLIKYFTPLEYAMSLQLCKSVEDVRSLSSSSDTFHLLHNRRPYVPPQPLPHRMINTSSAGGVLAMAMSMTFSSNGYVLPAAKAKATPAKKQPVSPKVKDDFSSEYSRRQFLTGLECTKELVEVLNHEPQTTLTPISANLGTMNPLFEHTQHTEDMDPGPPRLPQSAQTLHARDFMATRTLVGYQQRREGVKDDWEDIAVTPHKLKYWFQKEKEDEQRYETQDREYKDFVHNLIRDDFFPFQADGARLDNLKNLIGFHGGYSQQRSNRTDFSSRETVSILSLPGLSFPAVKTQPRNARAIAVVTHTQMNFIENPTACGCCYSSSEETFFTVNVQLSLPSSSIPKLRQLFSYTYISTNNGNDYAEDDEELGYITKRVALEVDKELSDEFEIFCCGVNAEGQIGKVLHLLISLAPRRWGGYESSPDTVIFAITQSQTPLEPPQEAQTPTTTTTTTSSAAPTTPQPKPHIFLELDYAREISIENGFYREFLRQTTGGGEFFVKPQFPNSTNRFLPDTPKKLLNRFLSSDANQKKFKTASFHFGKLFKTFNLPPTERNMNGIQKSFADWQQKLDALLKLNPAAACTMYYDGYDY</sequence>
<reference evidence="3" key="1">
    <citation type="journal article" date="2023" name="Commun. Biol.">
        <title>Genome analysis of Parmales, the sister group of diatoms, reveals the evolutionary specialization of diatoms from phago-mixotrophs to photoautotrophs.</title>
        <authorList>
            <person name="Ban H."/>
            <person name="Sato S."/>
            <person name="Yoshikawa S."/>
            <person name="Yamada K."/>
            <person name="Nakamura Y."/>
            <person name="Ichinomiya M."/>
            <person name="Sato N."/>
            <person name="Blanc-Mathieu R."/>
            <person name="Endo H."/>
            <person name="Kuwata A."/>
            <person name="Ogata H."/>
        </authorList>
    </citation>
    <scope>NUCLEOTIDE SEQUENCE [LARGE SCALE GENOMIC DNA]</scope>
    <source>
        <strain evidence="3">NIES 3700</strain>
    </source>
</reference>
<feature type="region of interest" description="Disordered" evidence="1">
    <location>
        <begin position="468"/>
        <end position="499"/>
    </location>
</feature>
<evidence type="ECO:0000313" key="3">
    <source>
        <dbReference type="Proteomes" id="UP001165122"/>
    </source>
</evidence>
<comment type="caution">
    <text evidence="2">The sequence shown here is derived from an EMBL/GenBank/DDBJ whole genome shotgun (WGS) entry which is preliminary data.</text>
</comment>
<evidence type="ECO:0000313" key="2">
    <source>
        <dbReference type="EMBL" id="GMH66061.1"/>
    </source>
</evidence>
<dbReference type="Proteomes" id="UP001165122">
    <property type="component" value="Unassembled WGS sequence"/>
</dbReference>
<gene>
    <name evidence="2" type="ORF">TrLO_g12448</name>
</gene>
<feature type="compositionally biased region" description="Low complexity" evidence="1">
    <location>
        <begin position="469"/>
        <end position="494"/>
    </location>
</feature>
<dbReference type="OrthoDB" id="10412371at2759"/>